<dbReference type="EMBL" id="LT838272">
    <property type="protein sequence ID" value="SMB99771.1"/>
    <property type="molecule type" value="Genomic_DNA"/>
</dbReference>
<gene>
    <name evidence="1" type="ORF">SAMN00808754_3078</name>
</gene>
<sequence>MLNSTLKAILKISVCFWSLWGPEAFVKAIRLLGTILNKHPKEGLSYAFLLGQGKDV</sequence>
<dbReference type="Proteomes" id="UP000192569">
    <property type="component" value="Chromosome I"/>
</dbReference>
<accession>A0A1W1W305</accession>
<evidence type="ECO:0000313" key="2">
    <source>
        <dbReference type="Proteomes" id="UP000192569"/>
    </source>
</evidence>
<organism evidence="1 2">
    <name type="scientific">Thermanaeromonas toyohensis ToBE</name>
    <dbReference type="NCBI Taxonomy" id="698762"/>
    <lineage>
        <taxon>Bacteria</taxon>
        <taxon>Bacillati</taxon>
        <taxon>Bacillota</taxon>
        <taxon>Clostridia</taxon>
        <taxon>Neomoorellales</taxon>
        <taxon>Neomoorellaceae</taxon>
        <taxon>Thermanaeromonas</taxon>
    </lineage>
</organism>
<keyword evidence="2" id="KW-1185">Reference proteome</keyword>
<reference evidence="1 2" key="1">
    <citation type="submission" date="2017-04" db="EMBL/GenBank/DDBJ databases">
        <authorList>
            <person name="Afonso C.L."/>
            <person name="Miller P.J."/>
            <person name="Scott M.A."/>
            <person name="Spackman E."/>
            <person name="Goraichik I."/>
            <person name="Dimitrov K.M."/>
            <person name="Suarez D.L."/>
            <person name="Swayne D.E."/>
        </authorList>
    </citation>
    <scope>NUCLEOTIDE SEQUENCE [LARGE SCALE GENOMIC DNA]</scope>
    <source>
        <strain evidence="1 2">ToBE</strain>
    </source>
</reference>
<proteinExistence type="predicted"/>
<evidence type="ECO:0000313" key="1">
    <source>
        <dbReference type="EMBL" id="SMB99771.1"/>
    </source>
</evidence>
<dbReference type="AlphaFoldDB" id="A0A1W1W305"/>
<name>A0A1W1W305_9FIRM</name>
<protein>
    <submittedName>
        <fullName evidence="1">Uncharacterized protein</fullName>
    </submittedName>
</protein>